<feature type="region of interest" description="Disordered" evidence="1">
    <location>
        <begin position="1"/>
        <end position="31"/>
    </location>
</feature>
<name>A0A1H6ACY9_9ACTN</name>
<dbReference type="AlphaFoldDB" id="A0A1H6ACY9"/>
<organism evidence="3 4">
    <name type="scientific">Actinacidiphila yanglinensis</name>
    <dbReference type="NCBI Taxonomy" id="310779"/>
    <lineage>
        <taxon>Bacteria</taxon>
        <taxon>Bacillati</taxon>
        <taxon>Actinomycetota</taxon>
        <taxon>Actinomycetes</taxon>
        <taxon>Kitasatosporales</taxon>
        <taxon>Streptomycetaceae</taxon>
        <taxon>Actinacidiphila</taxon>
    </lineage>
</organism>
<feature type="compositionally biased region" description="Polar residues" evidence="1">
    <location>
        <begin position="69"/>
        <end position="81"/>
    </location>
</feature>
<protein>
    <submittedName>
        <fullName evidence="3">Uncharacterized protein</fullName>
    </submittedName>
</protein>
<keyword evidence="2" id="KW-0472">Membrane</keyword>
<keyword evidence="4" id="KW-1185">Reference proteome</keyword>
<evidence type="ECO:0000313" key="4">
    <source>
        <dbReference type="Proteomes" id="UP000236754"/>
    </source>
</evidence>
<keyword evidence="2" id="KW-1133">Transmembrane helix</keyword>
<evidence type="ECO:0000313" key="3">
    <source>
        <dbReference type="EMBL" id="SEG45616.1"/>
    </source>
</evidence>
<accession>A0A1H6ACY9</accession>
<feature type="compositionally biased region" description="Polar residues" evidence="1">
    <location>
        <begin position="1"/>
        <end position="12"/>
    </location>
</feature>
<evidence type="ECO:0000256" key="1">
    <source>
        <dbReference type="SAM" id="MobiDB-lite"/>
    </source>
</evidence>
<sequence>MSPLKSQQPSDASDQRGHDRDRHQEQERVRADGLRKVAVASAAALAAVLAFAVATAGSEHGVTHRGNAGHSTTSNRASSDE</sequence>
<dbReference type="Proteomes" id="UP000236754">
    <property type="component" value="Unassembled WGS sequence"/>
</dbReference>
<keyword evidence="2" id="KW-0812">Transmembrane</keyword>
<feature type="region of interest" description="Disordered" evidence="1">
    <location>
        <begin position="57"/>
        <end position="81"/>
    </location>
</feature>
<proteinExistence type="predicted"/>
<feature type="compositionally biased region" description="Basic and acidic residues" evidence="1">
    <location>
        <begin position="13"/>
        <end position="31"/>
    </location>
</feature>
<dbReference type="EMBL" id="FNVU01000005">
    <property type="protein sequence ID" value="SEG45616.1"/>
    <property type="molecule type" value="Genomic_DNA"/>
</dbReference>
<gene>
    <name evidence="3" type="ORF">SAMN05216223_105273</name>
</gene>
<reference evidence="3 4" key="1">
    <citation type="submission" date="2016-10" db="EMBL/GenBank/DDBJ databases">
        <authorList>
            <person name="de Groot N.N."/>
        </authorList>
    </citation>
    <scope>NUCLEOTIDE SEQUENCE [LARGE SCALE GENOMIC DNA]</scope>
    <source>
        <strain evidence="3 4">CGMCC 4.2023</strain>
    </source>
</reference>
<evidence type="ECO:0000256" key="2">
    <source>
        <dbReference type="SAM" id="Phobius"/>
    </source>
</evidence>
<feature type="transmembrane region" description="Helical" evidence="2">
    <location>
        <begin position="37"/>
        <end position="57"/>
    </location>
</feature>